<dbReference type="InParanoid" id="A0A139WBR7"/>
<reference evidence="10 11" key="2">
    <citation type="journal article" date="2010" name="Nucleic Acids Res.">
        <title>BeetleBase in 2010: revisions to provide comprehensive genomic information for Tribolium castaneum.</title>
        <authorList>
            <person name="Kim H.S."/>
            <person name="Murphy T."/>
            <person name="Xia J."/>
            <person name="Caragea D."/>
            <person name="Park Y."/>
            <person name="Beeman R.W."/>
            <person name="Lorenzen M.D."/>
            <person name="Butcher S."/>
            <person name="Manak J.R."/>
            <person name="Brown S.J."/>
        </authorList>
    </citation>
    <scope>GENOME REANNOTATION</scope>
    <source>
        <strain evidence="10 11">Georgia GA2</strain>
    </source>
</reference>
<evidence type="ECO:0000256" key="8">
    <source>
        <dbReference type="RuleBase" id="RU003540"/>
    </source>
</evidence>
<feature type="compositionally biased region" description="Pro residues" evidence="9">
    <location>
        <begin position="121"/>
        <end position="135"/>
    </location>
</feature>
<keyword evidence="5" id="KW-0007">Acetylation</keyword>
<keyword evidence="11" id="KW-1185">Reference proteome</keyword>
<dbReference type="EMBL" id="KQ971372">
    <property type="protein sequence ID" value="KYB25366.1"/>
    <property type="molecule type" value="Genomic_DNA"/>
</dbReference>
<dbReference type="GO" id="GO:0005544">
    <property type="term" value="F:calcium-dependent phospholipid binding"/>
    <property type="evidence" value="ECO:0000318"/>
    <property type="project" value="GO_Central"/>
</dbReference>
<dbReference type="FunFam" id="1.10.220.10:FF:000002">
    <property type="entry name" value="Annexin"/>
    <property type="match status" value="2"/>
</dbReference>
<evidence type="ECO:0000256" key="1">
    <source>
        <dbReference type="ARBA" id="ARBA00007831"/>
    </source>
</evidence>
<organism evidence="10 11">
    <name type="scientific">Tribolium castaneum</name>
    <name type="common">Red flour beetle</name>
    <dbReference type="NCBI Taxonomy" id="7070"/>
    <lineage>
        <taxon>Eukaryota</taxon>
        <taxon>Metazoa</taxon>
        <taxon>Ecdysozoa</taxon>
        <taxon>Arthropoda</taxon>
        <taxon>Hexapoda</taxon>
        <taxon>Insecta</taxon>
        <taxon>Pterygota</taxon>
        <taxon>Neoptera</taxon>
        <taxon>Endopterygota</taxon>
        <taxon>Coleoptera</taxon>
        <taxon>Polyphaga</taxon>
        <taxon>Cucujiformia</taxon>
        <taxon>Tenebrionidae</taxon>
        <taxon>Tenebrionidae incertae sedis</taxon>
        <taxon>Tribolium</taxon>
    </lineage>
</organism>
<evidence type="ECO:0000256" key="9">
    <source>
        <dbReference type="SAM" id="MobiDB-lite"/>
    </source>
</evidence>
<keyword evidence="4 8" id="KW-0106">Calcium</keyword>
<dbReference type="Proteomes" id="UP000007266">
    <property type="component" value="Linkage group 9"/>
</dbReference>
<dbReference type="PANTHER" id="PTHR10502:SF102">
    <property type="entry name" value="ANNEXIN B11"/>
    <property type="match status" value="1"/>
</dbReference>
<dbReference type="FunFam" id="1.10.220.10:FF:000003">
    <property type="entry name" value="Annexin"/>
    <property type="match status" value="1"/>
</dbReference>
<dbReference type="InterPro" id="IPR037104">
    <property type="entry name" value="Annexin_sf"/>
</dbReference>
<comment type="similarity">
    <text evidence="1 8">Belongs to the annexin family.</text>
</comment>
<dbReference type="GO" id="GO:0001786">
    <property type="term" value="F:phosphatidylserine binding"/>
    <property type="evidence" value="ECO:0000318"/>
    <property type="project" value="GO_Central"/>
</dbReference>
<dbReference type="PROSITE" id="PS00223">
    <property type="entry name" value="ANNEXIN_1"/>
    <property type="match status" value="4"/>
</dbReference>
<dbReference type="InterPro" id="IPR018252">
    <property type="entry name" value="Annexin_repeat_CS"/>
</dbReference>
<evidence type="ECO:0000313" key="11">
    <source>
        <dbReference type="Proteomes" id="UP000007266"/>
    </source>
</evidence>
<gene>
    <name evidence="10" type="primary">AUGUSTUS-3.0.2_34439</name>
    <name evidence="10" type="ORF">TcasGA2_TC034439</name>
</gene>
<dbReference type="GO" id="GO:0005509">
    <property type="term" value="F:calcium ion binding"/>
    <property type="evidence" value="ECO:0007669"/>
    <property type="project" value="InterPro"/>
</dbReference>
<dbReference type="PANTHER" id="PTHR10502">
    <property type="entry name" value="ANNEXIN"/>
    <property type="match status" value="1"/>
</dbReference>
<evidence type="ECO:0000313" key="10">
    <source>
        <dbReference type="EMBL" id="KYB25366.1"/>
    </source>
</evidence>
<dbReference type="FunFam" id="1.10.220.10:FF:000004">
    <property type="entry name" value="Annexin"/>
    <property type="match status" value="1"/>
</dbReference>
<dbReference type="PROSITE" id="PS51897">
    <property type="entry name" value="ANNEXIN_2"/>
    <property type="match status" value="8"/>
</dbReference>
<dbReference type="Gene3D" id="1.10.220.10">
    <property type="entry name" value="Annexin"/>
    <property type="match status" value="8"/>
</dbReference>
<keyword evidence="2" id="KW-0597">Phosphoprotein</keyword>
<dbReference type="GO" id="GO:0005634">
    <property type="term" value="C:nucleus"/>
    <property type="evidence" value="ECO:0000318"/>
    <property type="project" value="GO_Central"/>
</dbReference>
<keyword evidence="3 8" id="KW-0677">Repeat</keyword>
<dbReference type="AlphaFoldDB" id="A0A139WBR7"/>
<dbReference type="STRING" id="7070.A0A139WBR7"/>
<dbReference type="Pfam" id="PF00191">
    <property type="entry name" value="Annexin"/>
    <property type="match status" value="8"/>
</dbReference>
<evidence type="ECO:0000256" key="6">
    <source>
        <dbReference type="ARBA" id="ARBA00023216"/>
    </source>
</evidence>
<feature type="compositionally biased region" description="Pro residues" evidence="9">
    <location>
        <begin position="78"/>
        <end position="112"/>
    </location>
</feature>
<dbReference type="FunFam" id="1.10.220.10:FF:000010">
    <property type="entry name" value="Annexin"/>
    <property type="match status" value="1"/>
</dbReference>
<evidence type="ECO:0000256" key="3">
    <source>
        <dbReference type="ARBA" id="ARBA00022737"/>
    </source>
</evidence>
<feature type="region of interest" description="Disordered" evidence="9">
    <location>
        <begin position="1"/>
        <end position="167"/>
    </location>
</feature>
<feature type="compositionally biased region" description="Low complexity" evidence="9">
    <location>
        <begin position="58"/>
        <end position="77"/>
    </location>
</feature>
<sequence length="822" mass="91150">MSGSGYPYPQGSNYSPYPPYPPNSAPPYPPNPPYPTQGGVFAPSLGFNVGSPMYMPQPYAGAGYPSSASGTSYASSAPPYPNPTPTMYPNPHSNPYPGPRPNPGSYPNPKPSTPYYGSNPTPSPQPGPYPHPKPSTPYYGHQATHSNSYQTPKVKRSPTVVPAHPFDPRKDAEILRKAMKGFGTDEKAIINVLTKRSNAQRLEIAVHFKTLYGKDLISDLKSELSGNFEKTIIALMTPLPQFYAKELHDAISGLGTDETVLIEVMCTLTNAEIRTIREAYHRTYHNNLESDLKGDTSGHFRRLMVALCSAGRDESMVVDQAAAISEAQALYEAGEGRWGTDESTFNMILCQRNYEHLKMVFQEYHRISGHDIEKAIKKEFSGDIQDGLLAVVRSIKNQPAFFAKCLYKSMKGLGTNDRDLIRLVVTRCEIDMGDIKREYIKNHGESLADAIKGDTSGDYKKCLLALIGEALLRFPLATTCPNFESTNFQPKMNHFGCSKIPKHSQIATSPTVTPSKFFLSSEDAEVLHKAMTGPGTDEKAIVNIITKRSLAQRLEIMSQFNKHHNNNLISELKKELSGDLKQLILALMTPREELYAEELHRAISGLGTDEDVLIEVLCTLNNAEIMTIRHAYHKLFHKSLEGDIKGDTSGYFKQLLVALCGVQRDECAATDKTEAVSEAENLYNAGENQWGTDESTFTKILTERSYPQLRLIFAEYEKLTGHGIEQAIKSEFSGDIKDGLLAIVETVQNKAKFFAKKLHKSMKGLGTNDRDLIRVVVTRSEIDMGEIKNEYQKEYGKTLAEAIKGDTSGDYRKCLLALIGEK</sequence>
<feature type="compositionally biased region" description="Pro residues" evidence="9">
    <location>
        <begin position="16"/>
        <end position="35"/>
    </location>
</feature>
<keyword evidence="6 8" id="KW-0041">Annexin</keyword>
<protein>
    <recommendedName>
        <fullName evidence="8">Annexin</fullName>
    </recommendedName>
</protein>
<proteinExistence type="inferred from homology"/>
<accession>A0A139WBR7</accession>
<evidence type="ECO:0000256" key="2">
    <source>
        <dbReference type="ARBA" id="ARBA00022553"/>
    </source>
</evidence>
<dbReference type="InterPro" id="IPR018502">
    <property type="entry name" value="Annexin_repeat"/>
</dbReference>
<dbReference type="InterPro" id="IPR001464">
    <property type="entry name" value="Annexin"/>
</dbReference>
<keyword evidence="7 8" id="KW-0111">Calcium/phospholipid-binding</keyword>
<name>A0A139WBR7_TRICA</name>
<feature type="compositionally biased region" description="Low complexity" evidence="9">
    <location>
        <begin position="1"/>
        <end position="15"/>
    </location>
</feature>
<dbReference type="GO" id="GO:0005737">
    <property type="term" value="C:cytoplasm"/>
    <property type="evidence" value="ECO:0000318"/>
    <property type="project" value="GO_Central"/>
</dbReference>
<dbReference type="SUPFAM" id="SSF47874">
    <property type="entry name" value="Annexin"/>
    <property type="match status" value="2"/>
</dbReference>
<evidence type="ECO:0000256" key="4">
    <source>
        <dbReference type="ARBA" id="ARBA00022837"/>
    </source>
</evidence>
<comment type="domain">
    <text evidence="8">A pair of annexin repeats may form one binding site for calcium and phospholipid.</text>
</comment>
<evidence type="ECO:0000256" key="5">
    <source>
        <dbReference type="ARBA" id="ARBA00022990"/>
    </source>
</evidence>
<dbReference type="OMA" id="LMGKFER"/>
<reference evidence="10 11" key="1">
    <citation type="journal article" date="2008" name="Nature">
        <title>The genome of the model beetle and pest Tribolium castaneum.</title>
        <authorList>
            <consortium name="Tribolium Genome Sequencing Consortium"/>
            <person name="Richards S."/>
            <person name="Gibbs R.A."/>
            <person name="Weinstock G.M."/>
            <person name="Brown S.J."/>
            <person name="Denell R."/>
            <person name="Beeman R.W."/>
            <person name="Gibbs R."/>
            <person name="Beeman R.W."/>
            <person name="Brown S.J."/>
            <person name="Bucher G."/>
            <person name="Friedrich M."/>
            <person name="Grimmelikhuijzen C.J."/>
            <person name="Klingler M."/>
            <person name="Lorenzen M."/>
            <person name="Richards S."/>
            <person name="Roth S."/>
            <person name="Schroder R."/>
            <person name="Tautz D."/>
            <person name="Zdobnov E.M."/>
            <person name="Muzny D."/>
            <person name="Gibbs R.A."/>
            <person name="Weinstock G.M."/>
            <person name="Attaway T."/>
            <person name="Bell S."/>
            <person name="Buhay C.J."/>
            <person name="Chandrabose M.N."/>
            <person name="Chavez D."/>
            <person name="Clerk-Blankenburg K.P."/>
            <person name="Cree A."/>
            <person name="Dao M."/>
            <person name="Davis C."/>
            <person name="Chacko J."/>
            <person name="Dinh H."/>
            <person name="Dugan-Rocha S."/>
            <person name="Fowler G."/>
            <person name="Garner T.T."/>
            <person name="Garnes J."/>
            <person name="Gnirke A."/>
            <person name="Hawes A."/>
            <person name="Hernandez J."/>
            <person name="Hines S."/>
            <person name="Holder M."/>
            <person name="Hume J."/>
            <person name="Jhangiani S.N."/>
            <person name="Joshi V."/>
            <person name="Khan Z.M."/>
            <person name="Jackson L."/>
            <person name="Kovar C."/>
            <person name="Kowis A."/>
            <person name="Lee S."/>
            <person name="Lewis L.R."/>
            <person name="Margolis J."/>
            <person name="Morgan M."/>
            <person name="Nazareth L.V."/>
            <person name="Nguyen N."/>
            <person name="Okwuonu G."/>
            <person name="Parker D."/>
            <person name="Richards S."/>
            <person name="Ruiz S.J."/>
            <person name="Santibanez J."/>
            <person name="Savard J."/>
            <person name="Scherer S.E."/>
            <person name="Schneider B."/>
            <person name="Sodergren E."/>
            <person name="Tautz D."/>
            <person name="Vattahil S."/>
            <person name="Villasana D."/>
            <person name="White C.S."/>
            <person name="Wright R."/>
            <person name="Park Y."/>
            <person name="Beeman R.W."/>
            <person name="Lord J."/>
            <person name="Oppert B."/>
            <person name="Lorenzen M."/>
            <person name="Brown S."/>
            <person name="Wang L."/>
            <person name="Savard J."/>
            <person name="Tautz D."/>
            <person name="Richards S."/>
            <person name="Weinstock G."/>
            <person name="Gibbs R.A."/>
            <person name="Liu Y."/>
            <person name="Worley K."/>
            <person name="Weinstock G."/>
            <person name="Elsik C.G."/>
            <person name="Reese J.T."/>
            <person name="Elhaik E."/>
            <person name="Landan G."/>
            <person name="Graur D."/>
            <person name="Arensburger P."/>
            <person name="Atkinson P."/>
            <person name="Beeman R.W."/>
            <person name="Beidler J."/>
            <person name="Brown S.J."/>
            <person name="Demuth J.P."/>
            <person name="Drury D.W."/>
            <person name="Du Y.Z."/>
            <person name="Fujiwara H."/>
            <person name="Lorenzen M."/>
            <person name="Maselli V."/>
            <person name="Osanai M."/>
            <person name="Park Y."/>
            <person name="Robertson H.M."/>
            <person name="Tu Z."/>
            <person name="Wang J.J."/>
            <person name="Wang S."/>
            <person name="Richards S."/>
            <person name="Song H."/>
            <person name="Zhang L."/>
            <person name="Sodergren E."/>
            <person name="Werner D."/>
            <person name="Stanke M."/>
            <person name="Morgenstern B."/>
            <person name="Solovyev V."/>
            <person name="Kosarev P."/>
            <person name="Brown G."/>
            <person name="Chen H.C."/>
            <person name="Ermolaeva O."/>
            <person name="Hlavina W."/>
            <person name="Kapustin Y."/>
            <person name="Kiryutin B."/>
            <person name="Kitts P."/>
            <person name="Maglott D."/>
            <person name="Pruitt K."/>
            <person name="Sapojnikov V."/>
            <person name="Souvorov A."/>
            <person name="Mackey A.J."/>
            <person name="Waterhouse R.M."/>
            <person name="Wyder S."/>
            <person name="Zdobnov E.M."/>
            <person name="Zdobnov E.M."/>
            <person name="Wyder S."/>
            <person name="Kriventseva E.V."/>
            <person name="Kadowaki T."/>
            <person name="Bork P."/>
            <person name="Aranda M."/>
            <person name="Bao R."/>
            <person name="Beermann A."/>
            <person name="Berns N."/>
            <person name="Bolognesi R."/>
            <person name="Bonneton F."/>
            <person name="Bopp D."/>
            <person name="Brown S.J."/>
            <person name="Bucher G."/>
            <person name="Butts T."/>
            <person name="Chaumot A."/>
            <person name="Denell R.E."/>
            <person name="Ferrier D.E."/>
            <person name="Friedrich M."/>
            <person name="Gordon C.M."/>
            <person name="Jindra M."/>
            <person name="Klingler M."/>
            <person name="Lan Q."/>
            <person name="Lattorff H.M."/>
            <person name="Laudet V."/>
            <person name="von Levetsow C."/>
            <person name="Liu Z."/>
            <person name="Lutz R."/>
            <person name="Lynch J.A."/>
            <person name="da Fonseca R.N."/>
            <person name="Posnien N."/>
            <person name="Reuter R."/>
            <person name="Roth S."/>
            <person name="Savard J."/>
            <person name="Schinko J.B."/>
            <person name="Schmitt C."/>
            <person name="Schoppmeier M."/>
            <person name="Schroder R."/>
            <person name="Shippy T.D."/>
            <person name="Simonnet F."/>
            <person name="Marques-Souza H."/>
            <person name="Tautz D."/>
            <person name="Tomoyasu Y."/>
            <person name="Trauner J."/>
            <person name="Van der Zee M."/>
            <person name="Vervoort M."/>
            <person name="Wittkopp N."/>
            <person name="Wimmer E.A."/>
            <person name="Yang X."/>
            <person name="Jones A.K."/>
            <person name="Sattelle D.B."/>
            <person name="Ebert P.R."/>
            <person name="Nelson D."/>
            <person name="Scott J.G."/>
            <person name="Beeman R.W."/>
            <person name="Muthukrishnan S."/>
            <person name="Kramer K.J."/>
            <person name="Arakane Y."/>
            <person name="Beeman R.W."/>
            <person name="Zhu Q."/>
            <person name="Hogenkamp D."/>
            <person name="Dixit R."/>
            <person name="Oppert B."/>
            <person name="Jiang H."/>
            <person name="Zou Z."/>
            <person name="Marshall J."/>
            <person name="Elpidina E."/>
            <person name="Vinokurov K."/>
            <person name="Oppert C."/>
            <person name="Zou Z."/>
            <person name="Evans J."/>
            <person name="Lu Z."/>
            <person name="Zhao P."/>
            <person name="Sumathipala N."/>
            <person name="Altincicek B."/>
            <person name="Vilcinskas A."/>
            <person name="Williams M."/>
            <person name="Hultmark D."/>
            <person name="Hetru C."/>
            <person name="Jiang H."/>
            <person name="Grimmelikhuijzen C.J."/>
            <person name="Hauser F."/>
            <person name="Cazzamali G."/>
            <person name="Williamson M."/>
            <person name="Park Y."/>
            <person name="Li B."/>
            <person name="Tanaka Y."/>
            <person name="Predel R."/>
            <person name="Neupert S."/>
            <person name="Schachtner J."/>
            <person name="Verleyen P."/>
            <person name="Raible F."/>
            <person name="Bork P."/>
            <person name="Friedrich M."/>
            <person name="Walden K.K."/>
            <person name="Robertson H.M."/>
            <person name="Angeli S."/>
            <person name="Foret S."/>
            <person name="Bucher G."/>
            <person name="Schuetz S."/>
            <person name="Maleszka R."/>
            <person name="Wimmer E.A."/>
            <person name="Beeman R.W."/>
            <person name="Lorenzen M."/>
            <person name="Tomoyasu Y."/>
            <person name="Miller S.C."/>
            <person name="Grossmann D."/>
            <person name="Bucher G."/>
        </authorList>
    </citation>
    <scope>NUCLEOTIDE SEQUENCE [LARGE SCALE GENOMIC DNA]</scope>
    <source>
        <strain evidence="10 11">Georgia GA2</strain>
    </source>
</reference>
<dbReference type="eggNOG" id="KOG0819">
    <property type="taxonomic scope" value="Eukaryota"/>
</dbReference>
<dbReference type="PRINTS" id="PR00196">
    <property type="entry name" value="ANNEXIN"/>
</dbReference>
<dbReference type="GO" id="GO:0012506">
    <property type="term" value="C:vesicle membrane"/>
    <property type="evidence" value="ECO:0000318"/>
    <property type="project" value="GO_Central"/>
</dbReference>
<evidence type="ECO:0000256" key="7">
    <source>
        <dbReference type="ARBA" id="ARBA00023302"/>
    </source>
</evidence>
<dbReference type="SMART" id="SM00335">
    <property type="entry name" value="ANX"/>
    <property type="match status" value="8"/>
</dbReference>
<dbReference type="FunFam" id="1.10.220.10:FF:000001">
    <property type="entry name" value="Annexin"/>
    <property type="match status" value="2"/>
</dbReference>
<dbReference type="GO" id="GO:0005886">
    <property type="term" value="C:plasma membrane"/>
    <property type="evidence" value="ECO:0000318"/>
    <property type="project" value="GO_Central"/>
</dbReference>
<dbReference type="FunFam" id="1.10.220.10:FF:000005">
    <property type="entry name" value="Annexin"/>
    <property type="match status" value="1"/>
</dbReference>